<dbReference type="GeneID" id="34527763"/>
<proteinExistence type="predicted"/>
<dbReference type="PANTHER" id="PTHR47052">
    <property type="entry name" value="CONSERVED SERINE PROLINE-RICH PROTEIN (AFU_ORTHOLOGUE AFUA_2G01790)"/>
    <property type="match status" value="1"/>
</dbReference>
<dbReference type="GO" id="GO:0044697">
    <property type="term" value="C:HICS complex"/>
    <property type="evidence" value="ECO:0007669"/>
    <property type="project" value="EnsemblFungi"/>
</dbReference>
<evidence type="ECO:0000259" key="2">
    <source>
        <dbReference type="PROSITE" id="PS50004"/>
    </source>
</evidence>
<dbReference type="HOGENOM" id="CLU_673016_0_0_1"/>
<dbReference type="SMART" id="SM00239">
    <property type="entry name" value="C2"/>
    <property type="match status" value="1"/>
</dbReference>
<dbReference type="PANTHER" id="PTHR47052:SF3">
    <property type="entry name" value="INGRESSION PROTEIN 1"/>
    <property type="match status" value="1"/>
</dbReference>
<dbReference type="SUPFAM" id="SSF49562">
    <property type="entry name" value="C2 domain (Calcium/lipid-binding domain, CaLB)"/>
    <property type="match status" value="1"/>
</dbReference>
<reference evidence="3 4" key="1">
    <citation type="journal article" date="2011" name="Proc. Natl. Acad. Sci. U.S.A.">
        <title>Evolutionary erosion of yeast sex chromosomes by mating-type switching accidents.</title>
        <authorList>
            <person name="Gordon J.L."/>
            <person name="Armisen D."/>
            <person name="Proux-Wera E."/>
            <person name="Oheigeartaigh S.S."/>
            <person name="Byrne K.P."/>
            <person name="Wolfe K.H."/>
        </authorList>
    </citation>
    <scope>NUCLEOTIDE SEQUENCE [LARGE SCALE GENOMIC DNA]</scope>
    <source>
        <strain evidence="4">ATCC MYA-139 / BCRC 22969 / CBS 8797 / CCRC 22969 / KCTC 17520 / NBRC 10181 / NCYC 3082</strain>
    </source>
</reference>
<dbReference type="Proteomes" id="UP000006310">
    <property type="component" value="Chromosome 9"/>
</dbReference>
<gene>
    <name evidence="3" type="primary">KNAG0I02340</name>
    <name evidence="3" type="ordered locus">KNAG_0I02340</name>
</gene>
<feature type="region of interest" description="Disordered" evidence="1">
    <location>
        <begin position="212"/>
        <end position="236"/>
    </location>
</feature>
<feature type="compositionally biased region" description="Low complexity" evidence="1">
    <location>
        <begin position="226"/>
        <end position="236"/>
    </location>
</feature>
<feature type="region of interest" description="Disordered" evidence="1">
    <location>
        <begin position="294"/>
        <end position="359"/>
    </location>
</feature>
<dbReference type="InterPro" id="IPR052981">
    <property type="entry name" value="Ingression_C2_domain"/>
</dbReference>
<dbReference type="Pfam" id="PF00168">
    <property type="entry name" value="C2"/>
    <property type="match status" value="1"/>
</dbReference>
<dbReference type="RefSeq" id="XP_022466265.1">
    <property type="nucleotide sequence ID" value="XM_022609917.1"/>
</dbReference>
<organism evidence="3 4">
    <name type="scientific">Huiozyma naganishii (strain ATCC MYA-139 / BCRC 22969 / CBS 8797 / KCTC 17520 / NBRC 10181 / NCYC 3082 / Yp74L-3)</name>
    <name type="common">Yeast</name>
    <name type="synonym">Kazachstania naganishii</name>
    <dbReference type="NCBI Taxonomy" id="1071383"/>
    <lineage>
        <taxon>Eukaryota</taxon>
        <taxon>Fungi</taxon>
        <taxon>Dikarya</taxon>
        <taxon>Ascomycota</taxon>
        <taxon>Saccharomycotina</taxon>
        <taxon>Saccharomycetes</taxon>
        <taxon>Saccharomycetales</taxon>
        <taxon>Saccharomycetaceae</taxon>
        <taxon>Huiozyma</taxon>
    </lineage>
</organism>
<dbReference type="InterPro" id="IPR035892">
    <property type="entry name" value="C2_domain_sf"/>
</dbReference>
<keyword evidence="4" id="KW-1185">Reference proteome</keyword>
<name>J7RAY0_HUIN7</name>
<accession>J7RAY0</accession>
<dbReference type="STRING" id="1071383.J7RAY0"/>
<sequence>MSEEVWSGNEGTLSVYVSKARDLPNLTKLDKQNVMLRLRVAHMTRESDVLFRAGQNPVFDYLEKFEITPGVRPLMYVEVYCDRRKKPPLPIGRCEVDLLNGIRADPRDGYCTWYDLRRDGNEFAGTVFVELSFKPLPRTASRGGASGQMDERMVERPIPPLPTDLASLHLGPEGPGRSVPSQSGGYMHLSEMRQVTPSVNRDVWAAGSIGAASTPASNYSPPRFDTSTATSATSASEDTRFHFANLKKLKQRIDVFRNPQSSADGGGGSGTSTSGSTDGGVDIAALEKAIGVTAGRHDDDDASLPGDVRNPSKFETQPPLPALPSSASASTSSNRGPALPLLPRSSPRRPAPPGTVHHG</sequence>
<dbReference type="KEGG" id="kng:KNAG_0I02340"/>
<dbReference type="OrthoDB" id="270970at2759"/>
<dbReference type="GO" id="GO:1990344">
    <property type="term" value="P:secondary cell septum biogenesis"/>
    <property type="evidence" value="ECO:0007669"/>
    <property type="project" value="EnsemblFungi"/>
</dbReference>
<feature type="compositionally biased region" description="Low complexity" evidence="1">
    <location>
        <begin position="323"/>
        <end position="345"/>
    </location>
</feature>
<dbReference type="GO" id="GO:0032154">
    <property type="term" value="C:cleavage furrow"/>
    <property type="evidence" value="ECO:0007669"/>
    <property type="project" value="EnsemblFungi"/>
</dbReference>
<evidence type="ECO:0000313" key="4">
    <source>
        <dbReference type="Proteomes" id="UP000006310"/>
    </source>
</evidence>
<reference evidence="4" key="2">
    <citation type="submission" date="2012-08" db="EMBL/GenBank/DDBJ databases">
        <title>Genome sequence of Kazachstania naganishii.</title>
        <authorList>
            <person name="Gordon J.L."/>
            <person name="Armisen D."/>
            <person name="Proux-Wera E."/>
            <person name="OhEigeartaigh S.S."/>
            <person name="Byrne K.P."/>
            <person name="Wolfe K.H."/>
        </authorList>
    </citation>
    <scope>NUCLEOTIDE SEQUENCE [LARGE SCALE GENOMIC DNA]</scope>
    <source>
        <strain evidence="4">ATCC MYA-139 / BCRC 22969 / CBS 8797 / CCRC 22969 / KCTC 17520 / NBRC 10181 / NCYC 3082</strain>
    </source>
</reference>
<dbReference type="InterPro" id="IPR000008">
    <property type="entry name" value="C2_dom"/>
</dbReference>
<evidence type="ECO:0000313" key="3">
    <source>
        <dbReference type="EMBL" id="CCK72020.1"/>
    </source>
</evidence>
<dbReference type="Gene3D" id="2.60.40.150">
    <property type="entry name" value="C2 domain"/>
    <property type="match status" value="1"/>
</dbReference>
<dbReference type="AlphaFoldDB" id="J7RAY0"/>
<feature type="region of interest" description="Disordered" evidence="1">
    <location>
        <begin position="257"/>
        <end position="280"/>
    </location>
</feature>
<dbReference type="GO" id="GO:0030234">
    <property type="term" value="F:enzyme regulator activity"/>
    <property type="evidence" value="ECO:0007669"/>
    <property type="project" value="EnsemblFungi"/>
</dbReference>
<dbReference type="GO" id="GO:0051276">
    <property type="term" value="P:chromosome organization"/>
    <property type="evidence" value="ECO:0007669"/>
    <property type="project" value="EnsemblFungi"/>
</dbReference>
<protein>
    <recommendedName>
        <fullName evidence="2">C2 domain-containing protein</fullName>
    </recommendedName>
</protein>
<dbReference type="GO" id="GO:0000142">
    <property type="term" value="C:cellular bud neck contractile ring"/>
    <property type="evidence" value="ECO:0007669"/>
    <property type="project" value="EnsemblFungi"/>
</dbReference>
<feature type="domain" description="C2" evidence="2">
    <location>
        <begin position="1"/>
        <end position="114"/>
    </location>
</feature>
<dbReference type="OMA" id="TRFHFAN"/>
<feature type="compositionally biased region" description="Low complexity" evidence="1">
    <location>
        <begin position="271"/>
        <end position="280"/>
    </location>
</feature>
<dbReference type="EMBL" id="HE978322">
    <property type="protein sequence ID" value="CCK72020.1"/>
    <property type="molecule type" value="Genomic_DNA"/>
</dbReference>
<evidence type="ECO:0000256" key="1">
    <source>
        <dbReference type="SAM" id="MobiDB-lite"/>
    </source>
</evidence>
<dbReference type="eggNOG" id="ENOG502QSUF">
    <property type="taxonomic scope" value="Eukaryota"/>
</dbReference>
<dbReference type="PROSITE" id="PS50004">
    <property type="entry name" value="C2"/>
    <property type="match status" value="1"/>
</dbReference>